<evidence type="ECO:0000313" key="2">
    <source>
        <dbReference type="Proteomes" id="UP001565283"/>
    </source>
</evidence>
<comment type="caution">
    <text evidence="1">The sequence shown here is derived from an EMBL/GenBank/DDBJ whole genome shotgun (WGS) entry which is preliminary data.</text>
</comment>
<proteinExistence type="predicted"/>
<dbReference type="InterPro" id="IPR006542">
    <property type="entry name" value="DUF1093"/>
</dbReference>
<evidence type="ECO:0000313" key="1">
    <source>
        <dbReference type="EMBL" id="MEY8443063.1"/>
    </source>
</evidence>
<dbReference type="InterPro" id="IPR036166">
    <property type="entry name" value="YxeA-like_sf"/>
</dbReference>
<dbReference type="RefSeq" id="WP_369947854.1">
    <property type="nucleotide sequence ID" value="NZ_JBCLSH010000004.1"/>
</dbReference>
<dbReference type="Pfam" id="PF06486">
    <property type="entry name" value="DUF1093"/>
    <property type="match status" value="1"/>
</dbReference>
<sequence length="122" mass="13726">MKKTIKLMLGILALAIALPTGAYLYYNHVWRGGDVTYTQITSAGIEKPWKQEGGGLSVLYDYAGTQYDEEGQAQEVPLMASKQLRQGAYLKVTYNQKRKLITNWSEISKAQVPKKALEQLEK</sequence>
<organism evidence="1 2">
    <name type="scientific">Lactococcus ileimucosae</name>
    <dbReference type="NCBI Taxonomy" id="2941329"/>
    <lineage>
        <taxon>Bacteria</taxon>
        <taxon>Bacillati</taxon>
        <taxon>Bacillota</taxon>
        <taxon>Bacilli</taxon>
        <taxon>Lactobacillales</taxon>
        <taxon>Streptococcaceae</taxon>
        <taxon>Lactococcus</taxon>
    </lineage>
</organism>
<gene>
    <name evidence="1" type="ORF">AALA52_02140</name>
</gene>
<dbReference type="NCBIfam" id="TIGR01655">
    <property type="entry name" value="yxeA_fam"/>
    <property type="match status" value="1"/>
</dbReference>
<dbReference type="Gene3D" id="2.40.50.480">
    <property type="match status" value="1"/>
</dbReference>
<protein>
    <submittedName>
        <fullName evidence="1">YxeA family protein</fullName>
    </submittedName>
</protein>
<dbReference type="Proteomes" id="UP001565283">
    <property type="component" value="Unassembled WGS sequence"/>
</dbReference>
<accession>A0ABV4D2W1</accession>
<dbReference type="PANTHER" id="PTHR36433:SF2">
    <property type="entry name" value="YXEA FAMILY PROTEIN"/>
    <property type="match status" value="1"/>
</dbReference>
<dbReference type="PANTHER" id="PTHR36433">
    <property type="entry name" value="HYPOTHETICAL CYTOSOLIC PROTEIN"/>
    <property type="match status" value="1"/>
</dbReference>
<dbReference type="EMBL" id="JBCLSH010000004">
    <property type="protein sequence ID" value="MEY8443063.1"/>
    <property type="molecule type" value="Genomic_DNA"/>
</dbReference>
<dbReference type="SUPFAM" id="SSF159121">
    <property type="entry name" value="BC4932-like"/>
    <property type="match status" value="1"/>
</dbReference>
<name>A0ABV4D2W1_9LACT</name>
<keyword evidence="2" id="KW-1185">Reference proteome</keyword>
<reference evidence="1 2" key="1">
    <citation type="submission" date="2024-03" db="EMBL/GenBank/DDBJ databases">
        <title>Mouse gut bacterial collection (mGBC) of GemPharmatech.</title>
        <authorList>
            <person name="He Y."/>
            <person name="Dong L."/>
            <person name="Wu D."/>
            <person name="Gao X."/>
            <person name="Lin Z."/>
        </authorList>
    </citation>
    <scope>NUCLEOTIDE SEQUENCE [LARGE SCALE GENOMIC DNA]</scope>
    <source>
        <strain evidence="1 2">61-15</strain>
    </source>
</reference>